<gene>
    <name evidence="1" type="primary">ssh4_11</name>
    <name evidence="1" type="ORF">DSO57_1027451</name>
</gene>
<evidence type="ECO:0000313" key="1">
    <source>
        <dbReference type="EMBL" id="KAJ9056932.1"/>
    </source>
</evidence>
<comment type="caution">
    <text evidence="1">The sequence shown here is derived from an EMBL/GenBank/DDBJ whole genome shotgun (WGS) entry which is preliminary data.</text>
</comment>
<sequence length="255" mass="28648">MPDQDRSSQEARPVTWSLIVMAITLLLLLIGGLTGTNALQHVSRAFRSFINWVRFKIYFRRSQVFLGAHAQNPTRVQSLCSLVHRQLSFTVISHNSRTIIDTESPTIILESPGLIQANIAIPLASSAIFFEFLFIHLPFHSNLTLGLAPKDDTGLNIPGRCSYSFGLESAYRRLFVGGIVVSQTYIRPLLRGDRVGCIYDQRAKTVCFLHNGYALPIQPLPTSLVNRRDLHPTVYTDHSCTIVPNFDKFTMPLVH</sequence>
<name>A0ACC2S3G2_9FUNG</name>
<dbReference type="Proteomes" id="UP001165960">
    <property type="component" value="Unassembled WGS sequence"/>
</dbReference>
<protein>
    <submittedName>
        <fullName evidence="1">Protein ssh4</fullName>
    </submittedName>
</protein>
<organism evidence="1 2">
    <name type="scientific">Entomophthora muscae</name>
    <dbReference type="NCBI Taxonomy" id="34485"/>
    <lineage>
        <taxon>Eukaryota</taxon>
        <taxon>Fungi</taxon>
        <taxon>Fungi incertae sedis</taxon>
        <taxon>Zoopagomycota</taxon>
        <taxon>Entomophthoromycotina</taxon>
        <taxon>Entomophthoromycetes</taxon>
        <taxon>Entomophthorales</taxon>
        <taxon>Entomophthoraceae</taxon>
        <taxon>Entomophthora</taxon>
    </lineage>
</organism>
<accession>A0ACC2S3G2</accession>
<dbReference type="EMBL" id="QTSX02005847">
    <property type="protein sequence ID" value="KAJ9056932.1"/>
    <property type="molecule type" value="Genomic_DNA"/>
</dbReference>
<reference evidence="1" key="1">
    <citation type="submission" date="2022-04" db="EMBL/GenBank/DDBJ databases">
        <title>Genome of the entomopathogenic fungus Entomophthora muscae.</title>
        <authorList>
            <person name="Elya C."/>
            <person name="Lovett B.R."/>
            <person name="Lee E."/>
            <person name="Macias A.M."/>
            <person name="Hajek A.E."/>
            <person name="De Bivort B.L."/>
            <person name="Kasson M.T."/>
            <person name="De Fine Licht H.H."/>
            <person name="Stajich J.E."/>
        </authorList>
    </citation>
    <scope>NUCLEOTIDE SEQUENCE</scope>
    <source>
        <strain evidence="1">Berkeley</strain>
    </source>
</reference>
<evidence type="ECO:0000313" key="2">
    <source>
        <dbReference type="Proteomes" id="UP001165960"/>
    </source>
</evidence>
<proteinExistence type="predicted"/>
<keyword evidence="2" id="KW-1185">Reference proteome</keyword>